<dbReference type="InterPro" id="IPR001584">
    <property type="entry name" value="Integrase_cat-core"/>
</dbReference>
<dbReference type="Gene3D" id="1.10.340.70">
    <property type="match status" value="1"/>
</dbReference>
<dbReference type="Pfam" id="PF00665">
    <property type="entry name" value="rve"/>
    <property type="match status" value="1"/>
</dbReference>
<dbReference type="InterPro" id="IPR023780">
    <property type="entry name" value="Chromo_domain"/>
</dbReference>
<dbReference type="Gene3D" id="2.40.50.40">
    <property type="match status" value="1"/>
</dbReference>
<dbReference type="Pfam" id="PF00385">
    <property type="entry name" value="Chromo"/>
    <property type="match status" value="1"/>
</dbReference>
<name>A0AAQ3SRY5_PASNO</name>
<dbReference type="PANTHER" id="PTHR37984:SF15">
    <property type="entry name" value="INTEGRASE CATALYTIC DOMAIN-CONTAINING PROTEIN"/>
    <property type="match status" value="1"/>
</dbReference>
<evidence type="ECO:0000313" key="4">
    <source>
        <dbReference type="EMBL" id="WVZ59480.1"/>
    </source>
</evidence>
<dbReference type="InterPro" id="IPR012337">
    <property type="entry name" value="RNaseH-like_sf"/>
</dbReference>
<evidence type="ECO:0000313" key="5">
    <source>
        <dbReference type="Proteomes" id="UP001341281"/>
    </source>
</evidence>
<dbReference type="PROSITE" id="PS50994">
    <property type="entry name" value="INTEGRASE"/>
    <property type="match status" value="1"/>
</dbReference>
<dbReference type="InterPro" id="IPR050951">
    <property type="entry name" value="Retrovirus_Pol_polyprotein"/>
</dbReference>
<feature type="coiled-coil region" evidence="1">
    <location>
        <begin position="287"/>
        <end position="314"/>
    </location>
</feature>
<evidence type="ECO:0000259" key="2">
    <source>
        <dbReference type="PROSITE" id="PS50013"/>
    </source>
</evidence>
<dbReference type="GO" id="GO:0015074">
    <property type="term" value="P:DNA integration"/>
    <property type="evidence" value="ECO:0007669"/>
    <property type="project" value="InterPro"/>
</dbReference>
<dbReference type="Proteomes" id="UP001341281">
    <property type="component" value="Chromosome 02"/>
</dbReference>
<accession>A0AAQ3SRY5</accession>
<gene>
    <name evidence="4" type="ORF">U9M48_009612</name>
</gene>
<evidence type="ECO:0000259" key="3">
    <source>
        <dbReference type="PROSITE" id="PS50994"/>
    </source>
</evidence>
<dbReference type="Pfam" id="PF17921">
    <property type="entry name" value="Integrase_H2C2"/>
    <property type="match status" value="1"/>
</dbReference>
<protein>
    <recommendedName>
        <fullName evidence="6">Polyprotein</fullName>
    </recommendedName>
</protein>
<proteinExistence type="predicted"/>
<dbReference type="GO" id="GO:0003676">
    <property type="term" value="F:nucleic acid binding"/>
    <property type="evidence" value="ECO:0007669"/>
    <property type="project" value="InterPro"/>
</dbReference>
<reference evidence="4 5" key="1">
    <citation type="submission" date="2024-02" db="EMBL/GenBank/DDBJ databases">
        <title>High-quality chromosome-scale genome assembly of Pensacola bahiagrass (Paspalum notatum Flugge var. saurae).</title>
        <authorList>
            <person name="Vega J.M."/>
            <person name="Podio M."/>
            <person name="Orjuela J."/>
            <person name="Siena L.A."/>
            <person name="Pessino S.C."/>
            <person name="Combes M.C."/>
            <person name="Mariac C."/>
            <person name="Albertini E."/>
            <person name="Pupilli F."/>
            <person name="Ortiz J.P.A."/>
            <person name="Leblanc O."/>
        </authorList>
    </citation>
    <scope>NUCLEOTIDE SEQUENCE [LARGE SCALE GENOMIC DNA]</scope>
    <source>
        <strain evidence="4">R1</strain>
        <tissue evidence="4">Leaf</tissue>
    </source>
</reference>
<dbReference type="PROSITE" id="PS50013">
    <property type="entry name" value="CHROMO_2"/>
    <property type="match status" value="1"/>
</dbReference>
<organism evidence="4 5">
    <name type="scientific">Paspalum notatum var. saurae</name>
    <dbReference type="NCBI Taxonomy" id="547442"/>
    <lineage>
        <taxon>Eukaryota</taxon>
        <taxon>Viridiplantae</taxon>
        <taxon>Streptophyta</taxon>
        <taxon>Embryophyta</taxon>
        <taxon>Tracheophyta</taxon>
        <taxon>Spermatophyta</taxon>
        <taxon>Magnoliopsida</taxon>
        <taxon>Liliopsida</taxon>
        <taxon>Poales</taxon>
        <taxon>Poaceae</taxon>
        <taxon>PACMAD clade</taxon>
        <taxon>Panicoideae</taxon>
        <taxon>Andropogonodae</taxon>
        <taxon>Paspaleae</taxon>
        <taxon>Paspalinae</taxon>
        <taxon>Paspalum</taxon>
    </lineage>
</organism>
<keyword evidence="5" id="KW-1185">Reference proteome</keyword>
<sequence length="458" mass="53227">MAHIREGIDEEKKACFTLDDQGVLWFKNRLVVPKDMELRKKILNEAHTSVLTMHPGSNKMYQDLKQKFWWTRMKREIAKYVSECDVCKRVKADHLKPGGMLQPLNIAAWKWEDVHMDFVVGLPRTRKGYDSIWVIIDRFTKSAHFLPVKTVYRANTYAELYIAKVVSLHGVPRTITSDRGSVFVSRFWEQLQNALGTKLIHSSAYHPQTSGQVERVNQIVEDMLRACALTYSTKWDECLPLAEFAYNNSYQKSLNMAPFEALYGRRCRTPLNWSEPGERVTFGPDLVIQAEEQVKFIQENLKRAQSRQKSYSDRRRRPLVFEAGDHVYLRVSPMKGVHRFGVKGKLAPRCGPVAYRLELPPHLAASARCVPRFTTQKVLASIEEEIDTSQIQIEPDLTYEARPIKILDQKQRSTRRNTVNFYKVQWSDHSEEEATWETEEYLRNKHPGFLPSTSNQYV</sequence>
<dbReference type="PANTHER" id="PTHR37984">
    <property type="entry name" value="PROTEIN CBG26694"/>
    <property type="match status" value="1"/>
</dbReference>
<keyword evidence="1" id="KW-0175">Coiled coil</keyword>
<evidence type="ECO:0000256" key="1">
    <source>
        <dbReference type="SAM" id="Coils"/>
    </source>
</evidence>
<dbReference type="InterPro" id="IPR041588">
    <property type="entry name" value="Integrase_H2C2"/>
</dbReference>
<feature type="domain" description="Integrase catalytic" evidence="3">
    <location>
        <begin position="99"/>
        <end position="266"/>
    </location>
</feature>
<dbReference type="FunFam" id="3.30.420.10:FF:000032">
    <property type="entry name" value="Retrovirus-related Pol polyprotein from transposon 297-like Protein"/>
    <property type="match status" value="1"/>
</dbReference>
<dbReference type="InterPro" id="IPR000953">
    <property type="entry name" value="Chromo/chromo_shadow_dom"/>
</dbReference>
<dbReference type="AlphaFoldDB" id="A0AAQ3SRY5"/>
<dbReference type="SUPFAM" id="SSF53098">
    <property type="entry name" value="Ribonuclease H-like"/>
    <property type="match status" value="1"/>
</dbReference>
<dbReference type="InterPro" id="IPR036397">
    <property type="entry name" value="RNaseH_sf"/>
</dbReference>
<evidence type="ECO:0008006" key="6">
    <source>
        <dbReference type="Google" id="ProtNLM"/>
    </source>
</evidence>
<dbReference type="SUPFAM" id="SSF54160">
    <property type="entry name" value="Chromo domain-like"/>
    <property type="match status" value="1"/>
</dbReference>
<dbReference type="InterPro" id="IPR016197">
    <property type="entry name" value="Chromo-like_dom_sf"/>
</dbReference>
<dbReference type="Gene3D" id="3.30.420.10">
    <property type="entry name" value="Ribonuclease H-like superfamily/Ribonuclease H"/>
    <property type="match status" value="1"/>
</dbReference>
<feature type="domain" description="Chromo" evidence="2">
    <location>
        <begin position="401"/>
        <end position="458"/>
    </location>
</feature>
<dbReference type="FunFam" id="1.10.340.70:FF:000001">
    <property type="entry name" value="Retrovirus-related Pol polyprotein from transposon gypsy-like Protein"/>
    <property type="match status" value="1"/>
</dbReference>
<dbReference type="EMBL" id="CP144746">
    <property type="protein sequence ID" value="WVZ59480.1"/>
    <property type="molecule type" value="Genomic_DNA"/>
</dbReference>